<proteinExistence type="predicted"/>
<feature type="signal peptide" evidence="1">
    <location>
        <begin position="1"/>
        <end position="22"/>
    </location>
</feature>
<accession>A0A1H1U4P2</accession>
<dbReference type="RefSeq" id="WP_092287028.1">
    <property type="nucleotide sequence ID" value="NZ_LT629763.1"/>
</dbReference>
<gene>
    <name evidence="2" type="ORF">SAMN05216271_2447</name>
</gene>
<dbReference type="Proteomes" id="UP000243413">
    <property type="component" value="Chromosome I"/>
</dbReference>
<dbReference type="AlphaFoldDB" id="A0A1H1U4P2"/>
<keyword evidence="1" id="KW-0732">Signal</keyword>
<feature type="chain" id="PRO_5009261812" description="NADH:ubiquinone oxidoreductase" evidence="1">
    <location>
        <begin position="23"/>
        <end position="125"/>
    </location>
</feature>
<evidence type="ECO:0000313" key="3">
    <source>
        <dbReference type="Proteomes" id="UP000243413"/>
    </source>
</evidence>
<reference evidence="3" key="1">
    <citation type="submission" date="2016-10" db="EMBL/GenBank/DDBJ databases">
        <authorList>
            <person name="Varghese N."/>
            <person name="Submissions S."/>
        </authorList>
    </citation>
    <scope>NUCLEOTIDE SEQUENCE [LARGE SCALE GENOMIC DNA]</scope>
    <source>
        <strain evidence="3">JCM 14963</strain>
    </source>
</reference>
<dbReference type="STRING" id="472181.SAMN05216271_2447"/>
<evidence type="ECO:0000313" key="2">
    <source>
        <dbReference type="EMBL" id="SDS67374.1"/>
    </source>
</evidence>
<dbReference type="EMBL" id="LT629763">
    <property type="protein sequence ID" value="SDS67374.1"/>
    <property type="molecule type" value="Genomic_DNA"/>
</dbReference>
<organism evidence="2 3">
    <name type="scientific">Halopseudomonas sabulinigri</name>
    <dbReference type="NCBI Taxonomy" id="472181"/>
    <lineage>
        <taxon>Bacteria</taxon>
        <taxon>Pseudomonadati</taxon>
        <taxon>Pseudomonadota</taxon>
        <taxon>Gammaproteobacteria</taxon>
        <taxon>Pseudomonadales</taxon>
        <taxon>Pseudomonadaceae</taxon>
        <taxon>Halopseudomonas</taxon>
    </lineage>
</organism>
<name>A0A1H1U4P2_9GAMM</name>
<protein>
    <recommendedName>
        <fullName evidence="4">NADH:ubiquinone oxidoreductase</fullName>
    </recommendedName>
</protein>
<dbReference type="OrthoDB" id="7013721at2"/>
<evidence type="ECO:0008006" key="4">
    <source>
        <dbReference type="Google" id="ProtNLM"/>
    </source>
</evidence>
<evidence type="ECO:0000256" key="1">
    <source>
        <dbReference type="SAM" id="SignalP"/>
    </source>
</evidence>
<sequence>MTRFAFVLPALALMLVNATAWAQACLIESTDQQVPIRLCQQNMTIPKQLFSNNFCHPNIPDRTFSISMIDECPEGAYGSCTGARTEGVGYQQTIHYYSDADDAPVLKAYCEKVSNGVWQSAPAAR</sequence>
<dbReference type="PROSITE" id="PS51257">
    <property type="entry name" value="PROKAR_LIPOPROTEIN"/>
    <property type="match status" value="1"/>
</dbReference>